<sequence>MTHQVSLPNRAILIAMMIVSCQQLSIIEEQPTTLPAHQTKVESIDFNERESDVLVANCLGFFDSTDNWHASFLRPNSRIQINGRRRGSFVSAVDNDRLVTDAIIKGHGGAESSIFDNQLPAMNSSIEDSPVGNNDGEESGPQTSGASNSSTISADMKSRPKRSPLTARERLKAARVIRHRTESKTSKSEMGRKVLDALRESDKGKKNSGLPEAPENLFDDSKRGMPKEGWTFQFPGGSELFFIVVSFVLISTIMFATTYIVWKVGAIHFDEY</sequence>
<evidence type="ECO:0000256" key="3">
    <source>
        <dbReference type="SAM" id="SignalP"/>
    </source>
</evidence>
<evidence type="ECO:0000256" key="1">
    <source>
        <dbReference type="SAM" id="MobiDB-lite"/>
    </source>
</evidence>
<evidence type="ECO:0000313" key="4">
    <source>
        <dbReference type="EMBL" id="KAB5544381.1"/>
    </source>
</evidence>
<keyword evidence="2" id="KW-0812">Transmembrane</keyword>
<dbReference type="Proteomes" id="UP000326939">
    <property type="component" value="Chromosome 8"/>
</dbReference>
<protein>
    <submittedName>
        <fullName evidence="4">Uncharacterized protein</fullName>
    </submittedName>
</protein>
<feature type="region of interest" description="Disordered" evidence="1">
    <location>
        <begin position="122"/>
        <end position="222"/>
    </location>
</feature>
<dbReference type="EMBL" id="VDCV01000008">
    <property type="protein sequence ID" value="KAB5544381.1"/>
    <property type="molecule type" value="Genomic_DNA"/>
</dbReference>
<feature type="compositionally biased region" description="Polar residues" evidence="1">
    <location>
        <begin position="140"/>
        <end position="153"/>
    </location>
</feature>
<proteinExistence type="predicted"/>
<keyword evidence="5" id="KW-1185">Reference proteome</keyword>
<dbReference type="AlphaFoldDB" id="A0A5N5LQL5"/>
<dbReference type="PANTHER" id="PTHR37233:SF2">
    <property type="entry name" value="TRANSMEMBRANE PROTEIN"/>
    <property type="match status" value="1"/>
</dbReference>
<name>A0A5N5LQL5_9ROSI</name>
<feature type="chain" id="PRO_5024344519" evidence="3">
    <location>
        <begin position="24"/>
        <end position="272"/>
    </location>
</feature>
<dbReference type="GO" id="GO:0009535">
    <property type="term" value="C:chloroplast thylakoid membrane"/>
    <property type="evidence" value="ECO:0007669"/>
    <property type="project" value="TreeGrafter"/>
</dbReference>
<comment type="caution">
    <text evidence="4">The sequence shown here is derived from an EMBL/GenBank/DDBJ whole genome shotgun (WGS) entry which is preliminary data.</text>
</comment>
<organism evidence="4 5">
    <name type="scientific">Salix brachista</name>
    <dbReference type="NCBI Taxonomy" id="2182728"/>
    <lineage>
        <taxon>Eukaryota</taxon>
        <taxon>Viridiplantae</taxon>
        <taxon>Streptophyta</taxon>
        <taxon>Embryophyta</taxon>
        <taxon>Tracheophyta</taxon>
        <taxon>Spermatophyta</taxon>
        <taxon>Magnoliopsida</taxon>
        <taxon>eudicotyledons</taxon>
        <taxon>Gunneridae</taxon>
        <taxon>Pentapetalae</taxon>
        <taxon>rosids</taxon>
        <taxon>fabids</taxon>
        <taxon>Malpighiales</taxon>
        <taxon>Salicaceae</taxon>
        <taxon>Saliceae</taxon>
        <taxon>Salix</taxon>
    </lineage>
</organism>
<gene>
    <name evidence="4" type="ORF">DKX38_012493</name>
</gene>
<keyword evidence="3" id="KW-0732">Signal</keyword>
<dbReference type="PANTHER" id="PTHR37233">
    <property type="entry name" value="TRANSMEMBRANE PROTEIN"/>
    <property type="match status" value="1"/>
</dbReference>
<accession>A0A5N5LQL5</accession>
<feature type="signal peptide" evidence="3">
    <location>
        <begin position="1"/>
        <end position="23"/>
    </location>
</feature>
<reference evidence="5" key="1">
    <citation type="journal article" date="2019" name="Gigascience">
        <title>De novo genome assembly of the endangered Acer yangbiense, a plant species with extremely small populations endemic to Yunnan Province, China.</title>
        <authorList>
            <person name="Yang J."/>
            <person name="Wariss H.M."/>
            <person name="Tao L."/>
            <person name="Zhang R."/>
            <person name="Yun Q."/>
            <person name="Hollingsworth P."/>
            <person name="Dao Z."/>
            <person name="Luo G."/>
            <person name="Guo H."/>
            <person name="Ma Y."/>
            <person name="Sun W."/>
        </authorList>
    </citation>
    <scope>NUCLEOTIDE SEQUENCE [LARGE SCALE GENOMIC DNA]</scope>
    <source>
        <strain evidence="5">cv. br00</strain>
    </source>
</reference>
<feature type="transmembrane region" description="Helical" evidence="2">
    <location>
        <begin position="240"/>
        <end position="262"/>
    </location>
</feature>
<keyword evidence="2" id="KW-0472">Membrane</keyword>
<feature type="compositionally biased region" description="Basic and acidic residues" evidence="1">
    <location>
        <begin position="179"/>
        <end position="205"/>
    </location>
</feature>
<evidence type="ECO:0000256" key="2">
    <source>
        <dbReference type="SAM" id="Phobius"/>
    </source>
</evidence>
<keyword evidence="2" id="KW-1133">Transmembrane helix</keyword>
<evidence type="ECO:0000313" key="5">
    <source>
        <dbReference type="Proteomes" id="UP000326939"/>
    </source>
</evidence>